<feature type="region of interest" description="Disordered" evidence="1">
    <location>
        <begin position="39"/>
        <end position="72"/>
    </location>
</feature>
<protein>
    <recommendedName>
        <fullName evidence="5">Transmembrane protein</fullName>
    </recommendedName>
</protein>
<keyword evidence="2" id="KW-1133">Transmembrane helix</keyword>
<feature type="transmembrane region" description="Helical" evidence="2">
    <location>
        <begin position="463"/>
        <end position="486"/>
    </location>
</feature>
<evidence type="ECO:0000256" key="1">
    <source>
        <dbReference type="SAM" id="MobiDB-lite"/>
    </source>
</evidence>
<dbReference type="KEGG" id="ftj:FTUN_3784"/>
<dbReference type="Proteomes" id="UP000503447">
    <property type="component" value="Chromosome"/>
</dbReference>
<name>A0A6M5YQA6_9BACT</name>
<proteinExistence type="predicted"/>
<accession>A0A6M5YQA6</accession>
<feature type="compositionally biased region" description="Basic and acidic residues" evidence="1">
    <location>
        <begin position="52"/>
        <end position="61"/>
    </location>
</feature>
<dbReference type="EMBL" id="CP053452">
    <property type="protein sequence ID" value="QJW96227.1"/>
    <property type="molecule type" value="Genomic_DNA"/>
</dbReference>
<dbReference type="AlphaFoldDB" id="A0A6M5YQA6"/>
<evidence type="ECO:0000313" key="3">
    <source>
        <dbReference type="EMBL" id="QJW96227.1"/>
    </source>
</evidence>
<evidence type="ECO:0000256" key="2">
    <source>
        <dbReference type="SAM" id="Phobius"/>
    </source>
</evidence>
<keyword evidence="2" id="KW-0472">Membrane</keyword>
<feature type="compositionally biased region" description="Polar residues" evidence="1">
    <location>
        <begin position="40"/>
        <end position="51"/>
    </location>
</feature>
<gene>
    <name evidence="3" type="ORF">FTUN_3784</name>
</gene>
<dbReference type="RefSeq" id="WP_171471853.1">
    <property type="nucleotide sequence ID" value="NZ_CP053452.2"/>
</dbReference>
<keyword evidence="4" id="KW-1185">Reference proteome</keyword>
<sequence length="512" mass="56399">MSARLEHSPRVQTRTTALAALIASVAVFGAVCGLPAATAQPPTSLSPSKNSSELKKVDHENPVPADAQGRQPHEKFVLNKDRAIFNRIEDFKPVAAQSDNPDEYLAWCEFVTHARTFSAAELDRYAARDLTPVDLLKPQRSLFRCELLRFDGRLMCVRRLDAPLFFRDNPDFGVKELYEARLVPIDESPLTPVSIVFTDLPDALAAVRQKAPKEWLDLDGAETWGTASGYYFKTMSVPGEQANSVVGVPVLVGKSVTVTAGPPAPSGDNPIALDPNVRVYKFIRDDAPMIRTAPQGEQWAEVEAYNRILIHASRFPAQTLEDHARDDLKFADLFLGVRKDYKLACVKLEGRLISLRRMESNNELRAAGVNQVFEGWLVPANTPGGHPVCVVFTEPLAGVEPNGRVNKWVSFAGYSFKLMRYESAEKDATDETKHVWKNAPLLIGNSPIPRPDPDRPTPVTWTAFTQSVIAGGVALAAAGGALAWYFRRGDRKSKEAVDAVRLRNPFDAANSN</sequence>
<evidence type="ECO:0000313" key="4">
    <source>
        <dbReference type="Proteomes" id="UP000503447"/>
    </source>
</evidence>
<reference evidence="4" key="1">
    <citation type="submission" date="2020-05" db="EMBL/GenBank/DDBJ databases">
        <title>Frigoriglobus tundricola gen. nov., sp. nov., a psychrotolerant cellulolytic planctomycete of the family Gemmataceae with two divergent copies of 16S rRNA gene.</title>
        <authorList>
            <person name="Kulichevskaya I.S."/>
            <person name="Ivanova A.A."/>
            <person name="Naumoff D.G."/>
            <person name="Beletsky A.V."/>
            <person name="Rijpstra W.I.C."/>
            <person name="Sinninghe Damste J.S."/>
            <person name="Mardanov A.V."/>
            <person name="Ravin N.V."/>
            <person name="Dedysh S.N."/>
        </authorList>
    </citation>
    <scope>NUCLEOTIDE SEQUENCE [LARGE SCALE GENOMIC DNA]</scope>
    <source>
        <strain evidence="4">PL17</strain>
    </source>
</reference>
<evidence type="ECO:0008006" key="5">
    <source>
        <dbReference type="Google" id="ProtNLM"/>
    </source>
</evidence>
<organism evidence="3 4">
    <name type="scientific">Frigoriglobus tundricola</name>
    <dbReference type="NCBI Taxonomy" id="2774151"/>
    <lineage>
        <taxon>Bacteria</taxon>
        <taxon>Pseudomonadati</taxon>
        <taxon>Planctomycetota</taxon>
        <taxon>Planctomycetia</taxon>
        <taxon>Gemmatales</taxon>
        <taxon>Gemmataceae</taxon>
        <taxon>Frigoriglobus</taxon>
    </lineage>
</organism>
<keyword evidence="2" id="KW-0812">Transmembrane</keyword>